<dbReference type="GO" id="GO:0004672">
    <property type="term" value="F:protein kinase activity"/>
    <property type="evidence" value="ECO:0007669"/>
    <property type="project" value="InterPro"/>
</dbReference>
<organism evidence="2 3">
    <name type="scientific">Kingdonia uniflora</name>
    <dbReference type="NCBI Taxonomy" id="39325"/>
    <lineage>
        <taxon>Eukaryota</taxon>
        <taxon>Viridiplantae</taxon>
        <taxon>Streptophyta</taxon>
        <taxon>Embryophyta</taxon>
        <taxon>Tracheophyta</taxon>
        <taxon>Spermatophyta</taxon>
        <taxon>Magnoliopsida</taxon>
        <taxon>Ranunculales</taxon>
        <taxon>Circaeasteraceae</taxon>
        <taxon>Kingdonia</taxon>
    </lineage>
</organism>
<accession>A0A7J7KY90</accession>
<keyword evidence="3" id="KW-1185">Reference proteome</keyword>
<comment type="caution">
    <text evidence="2">The sequence shown here is derived from an EMBL/GenBank/DDBJ whole genome shotgun (WGS) entry which is preliminary data.</text>
</comment>
<dbReference type="InterPro" id="IPR001245">
    <property type="entry name" value="Ser-Thr/Tyr_kinase_cat_dom"/>
</dbReference>
<proteinExistence type="predicted"/>
<dbReference type="EMBL" id="JACGCM010002788">
    <property type="protein sequence ID" value="KAF6135331.1"/>
    <property type="molecule type" value="Genomic_DNA"/>
</dbReference>
<dbReference type="Proteomes" id="UP000541444">
    <property type="component" value="Unassembled WGS sequence"/>
</dbReference>
<feature type="domain" description="Protein kinase" evidence="1">
    <location>
        <begin position="1"/>
        <end position="78"/>
    </location>
</feature>
<dbReference type="OrthoDB" id="4062651at2759"/>
<dbReference type="InterPro" id="IPR000719">
    <property type="entry name" value="Prot_kinase_dom"/>
</dbReference>
<evidence type="ECO:0000259" key="1">
    <source>
        <dbReference type="PROSITE" id="PS50011"/>
    </source>
</evidence>
<gene>
    <name evidence="2" type="ORF">GIB67_027205</name>
</gene>
<dbReference type="Gene3D" id="3.30.200.20">
    <property type="entry name" value="Phosphorylase Kinase, domain 1"/>
    <property type="match status" value="1"/>
</dbReference>
<dbReference type="SUPFAM" id="SSF56112">
    <property type="entry name" value="Protein kinase-like (PK-like)"/>
    <property type="match status" value="1"/>
</dbReference>
<dbReference type="Pfam" id="PF07714">
    <property type="entry name" value="PK_Tyr_Ser-Thr"/>
    <property type="match status" value="1"/>
</dbReference>
<dbReference type="InterPro" id="IPR051824">
    <property type="entry name" value="LRR_Rcpt-Like_S/T_Kinase"/>
</dbReference>
<reference evidence="2 3" key="1">
    <citation type="journal article" date="2020" name="IScience">
        <title>Genome Sequencing of the Endangered Kingdonia uniflora (Circaeasteraceae, Ranunculales) Reveals Potential Mechanisms of Evolutionary Specialization.</title>
        <authorList>
            <person name="Sun Y."/>
            <person name="Deng T."/>
            <person name="Zhang A."/>
            <person name="Moore M.J."/>
            <person name="Landis J.B."/>
            <person name="Lin N."/>
            <person name="Zhang H."/>
            <person name="Zhang X."/>
            <person name="Huang J."/>
            <person name="Zhang X."/>
            <person name="Sun H."/>
            <person name="Wang H."/>
        </authorList>
    </citation>
    <scope>NUCLEOTIDE SEQUENCE [LARGE SCALE GENOMIC DNA]</scope>
    <source>
        <strain evidence="2">TB1705</strain>
        <tissue evidence="2">Leaf</tissue>
    </source>
</reference>
<dbReference type="PROSITE" id="PS50011">
    <property type="entry name" value="PROTEIN_KINASE_DOM"/>
    <property type="match status" value="1"/>
</dbReference>
<dbReference type="InterPro" id="IPR011009">
    <property type="entry name" value="Kinase-like_dom_sf"/>
</dbReference>
<protein>
    <recommendedName>
        <fullName evidence="1">Protein kinase domain-containing protein</fullName>
    </recommendedName>
</protein>
<dbReference type="GO" id="GO:0005524">
    <property type="term" value="F:ATP binding"/>
    <property type="evidence" value="ECO:0007669"/>
    <property type="project" value="InterPro"/>
</dbReference>
<dbReference type="PANTHER" id="PTHR48006:SF81">
    <property type="entry name" value="PROTEIN KINASE DOMAIN-CONTAINING PROTEIN"/>
    <property type="match status" value="1"/>
</dbReference>
<dbReference type="PANTHER" id="PTHR48006">
    <property type="entry name" value="LEUCINE-RICH REPEAT-CONTAINING PROTEIN DDB_G0281931-RELATED"/>
    <property type="match status" value="1"/>
</dbReference>
<evidence type="ECO:0000313" key="3">
    <source>
        <dbReference type="Proteomes" id="UP000541444"/>
    </source>
</evidence>
<dbReference type="AlphaFoldDB" id="A0A7J7KY90"/>
<sequence>MIIAVKQLSPKSRLGNRKFVNEIGMISSLQHPNLVKFYGCCIEGNQLLLIYEYMENSSLVCALFSKIIFVRVCLENFY</sequence>
<evidence type="ECO:0000313" key="2">
    <source>
        <dbReference type="EMBL" id="KAF6135331.1"/>
    </source>
</evidence>
<name>A0A7J7KY90_9MAGN</name>